<evidence type="ECO:0000259" key="3">
    <source>
        <dbReference type="PROSITE" id="PS51462"/>
    </source>
</evidence>
<comment type="similarity">
    <text evidence="2">Belongs to the Nudix hydrolase family.</text>
</comment>
<evidence type="ECO:0000256" key="2">
    <source>
        <dbReference type="RuleBase" id="RU003476"/>
    </source>
</evidence>
<dbReference type="InterPro" id="IPR020084">
    <property type="entry name" value="NUDIX_hydrolase_CS"/>
</dbReference>
<keyword evidence="1 2" id="KW-0378">Hydrolase</keyword>
<protein>
    <recommendedName>
        <fullName evidence="3">Nudix hydrolase domain-containing protein</fullName>
    </recommendedName>
</protein>
<dbReference type="Gene3D" id="3.90.79.10">
    <property type="entry name" value="Nucleoside Triphosphate Pyrophosphohydrolase"/>
    <property type="match status" value="1"/>
</dbReference>
<dbReference type="PRINTS" id="PR00502">
    <property type="entry name" value="NUDIXFAMILY"/>
</dbReference>
<dbReference type="PROSITE" id="PS00893">
    <property type="entry name" value="NUDIX_BOX"/>
    <property type="match status" value="1"/>
</dbReference>
<feature type="domain" description="Nudix hydrolase" evidence="3">
    <location>
        <begin position="1"/>
        <end position="135"/>
    </location>
</feature>
<dbReference type="InterPro" id="IPR020476">
    <property type="entry name" value="Nudix_hydrolase"/>
</dbReference>
<gene>
    <name evidence="4" type="ORF">A2494_03020</name>
</gene>
<dbReference type="PANTHER" id="PTHR21340:SF0">
    <property type="entry name" value="BIS(5'-NUCLEOSYL)-TETRAPHOSPHATASE [ASYMMETRICAL]"/>
    <property type="match status" value="1"/>
</dbReference>
<dbReference type="GO" id="GO:0004081">
    <property type="term" value="F:bis(5'-nucleosyl)-tetraphosphatase (asymmetrical) activity"/>
    <property type="evidence" value="ECO:0007669"/>
    <property type="project" value="TreeGrafter"/>
</dbReference>
<dbReference type="GO" id="GO:0006754">
    <property type="term" value="P:ATP biosynthetic process"/>
    <property type="evidence" value="ECO:0007669"/>
    <property type="project" value="TreeGrafter"/>
</dbReference>
<proteinExistence type="inferred from homology"/>
<evidence type="ECO:0000313" key="5">
    <source>
        <dbReference type="Proteomes" id="UP000178106"/>
    </source>
</evidence>
<dbReference type="AlphaFoldDB" id="A0A1G2DVA4"/>
<dbReference type="PROSITE" id="PS51462">
    <property type="entry name" value="NUDIX"/>
    <property type="match status" value="1"/>
</dbReference>
<sequence length="148" mass="16932">MVQIAGGIIWNPKHGIVVVSQQNNSWSLPKGHVEDGETHLEAALREIQEEAGINKNDLTLISKLSPYTRKKIKMNAEDEDEVRTISFFFFTTTQEILSPEDPENPEARWVTPSEVATLLSHPIDKEFFSYILQKVLIPYQKEHTTSHF</sequence>
<dbReference type="EMBL" id="MHLU01000128">
    <property type="protein sequence ID" value="OGZ17605.1"/>
    <property type="molecule type" value="Genomic_DNA"/>
</dbReference>
<evidence type="ECO:0000313" key="4">
    <source>
        <dbReference type="EMBL" id="OGZ17605.1"/>
    </source>
</evidence>
<dbReference type="SUPFAM" id="SSF55811">
    <property type="entry name" value="Nudix"/>
    <property type="match status" value="1"/>
</dbReference>
<name>A0A1G2DVA4_9BACT</name>
<evidence type="ECO:0000256" key="1">
    <source>
        <dbReference type="ARBA" id="ARBA00022801"/>
    </source>
</evidence>
<dbReference type="InterPro" id="IPR051325">
    <property type="entry name" value="Nudix_hydrolase_domain"/>
</dbReference>
<dbReference type="InterPro" id="IPR015797">
    <property type="entry name" value="NUDIX_hydrolase-like_dom_sf"/>
</dbReference>
<dbReference type="Pfam" id="PF00293">
    <property type="entry name" value="NUDIX"/>
    <property type="match status" value="1"/>
</dbReference>
<dbReference type="InterPro" id="IPR000086">
    <property type="entry name" value="NUDIX_hydrolase_dom"/>
</dbReference>
<accession>A0A1G2DVA4</accession>
<dbReference type="GO" id="GO:0006167">
    <property type="term" value="P:AMP biosynthetic process"/>
    <property type="evidence" value="ECO:0007669"/>
    <property type="project" value="TreeGrafter"/>
</dbReference>
<dbReference type="PANTHER" id="PTHR21340">
    <property type="entry name" value="DIADENOSINE 5,5-P1,P4-TETRAPHOSPHATE PYROPHOSPHOHYDROLASE MUTT"/>
    <property type="match status" value="1"/>
</dbReference>
<organism evidence="4 5">
    <name type="scientific">Candidatus Lloydbacteria bacterium RIFOXYC12_FULL_46_25</name>
    <dbReference type="NCBI Taxonomy" id="1798670"/>
    <lineage>
        <taxon>Bacteria</taxon>
        <taxon>Candidatus Lloydiibacteriota</taxon>
    </lineage>
</organism>
<comment type="caution">
    <text evidence="4">The sequence shown here is derived from an EMBL/GenBank/DDBJ whole genome shotgun (WGS) entry which is preliminary data.</text>
</comment>
<reference evidence="4 5" key="1">
    <citation type="journal article" date="2016" name="Nat. Commun.">
        <title>Thousands of microbial genomes shed light on interconnected biogeochemical processes in an aquifer system.</title>
        <authorList>
            <person name="Anantharaman K."/>
            <person name="Brown C.T."/>
            <person name="Hug L.A."/>
            <person name="Sharon I."/>
            <person name="Castelle C.J."/>
            <person name="Probst A.J."/>
            <person name="Thomas B.C."/>
            <person name="Singh A."/>
            <person name="Wilkins M.J."/>
            <person name="Karaoz U."/>
            <person name="Brodie E.L."/>
            <person name="Williams K.H."/>
            <person name="Hubbard S.S."/>
            <person name="Banfield J.F."/>
        </authorList>
    </citation>
    <scope>NUCLEOTIDE SEQUENCE [LARGE SCALE GENOMIC DNA]</scope>
</reference>
<dbReference type="Proteomes" id="UP000178106">
    <property type="component" value="Unassembled WGS sequence"/>
</dbReference>